<dbReference type="InterPro" id="IPR043129">
    <property type="entry name" value="ATPase_NBD"/>
</dbReference>
<gene>
    <name evidence="10" type="ORF">CF386_06775</name>
</gene>
<evidence type="ECO:0000313" key="10">
    <source>
        <dbReference type="EMBL" id="ASK78720.1"/>
    </source>
</evidence>
<evidence type="ECO:0000256" key="9">
    <source>
        <dbReference type="ARBA" id="ARBA00049065"/>
    </source>
</evidence>
<evidence type="ECO:0000256" key="2">
    <source>
        <dbReference type="ARBA" id="ARBA00022679"/>
    </source>
</evidence>
<name>A0A220VEL3_9GAMM</name>
<sequence length="266" mass="29420">MTKIVSSVEQLENTFNLVDSIGIALPGFHKNEVIHCANIPSINQKKLICDLENLLKKKIFFDNDANCFSLSESTLLKKSENETQEHISLGITIGTGIGIGIIIDNKIIHGRNKICSEFAHQSIPIDAFEILGNKLPKFKCGCGKYNCIETFVSGTGLSNLYYEEVNKRFEASDIYRLSLEKDTNAQKVMEQYIELLCICLSNLILTLDPDEIIVGGGVSNMNGILEALVNNIPNYLLNNMEMPKIKKAIFENSGSRGAALLCVQGK</sequence>
<keyword evidence="8" id="KW-0119">Carbohydrate metabolism</keyword>
<dbReference type="EC" id="2.7.1.59" evidence="1"/>
<dbReference type="Proteomes" id="UP000242175">
    <property type="component" value="Chromosome large"/>
</dbReference>
<dbReference type="GO" id="GO:0005524">
    <property type="term" value="F:ATP binding"/>
    <property type="evidence" value="ECO:0007669"/>
    <property type="project" value="UniProtKB-KW"/>
</dbReference>
<evidence type="ECO:0000256" key="5">
    <source>
        <dbReference type="ARBA" id="ARBA00022777"/>
    </source>
</evidence>
<keyword evidence="7" id="KW-0067">ATP-binding</keyword>
<dbReference type="PANTHER" id="PTHR18964">
    <property type="entry name" value="ROK (REPRESSOR, ORF, KINASE) FAMILY"/>
    <property type="match status" value="1"/>
</dbReference>
<dbReference type="Pfam" id="PF00480">
    <property type="entry name" value="ROK"/>
    <property type="match status" value="1"/>
</dbReference>
<dbReference type="OrthoDB" id="9810372at2"/>
<keyword evidence="2" id="KW-0808">Transferase</keyword>
<dbReference type="InterPro" id="IPR000600">
    <property type="entry name" value="ROK"/>
</dbReference>
<evidence type="ECO:0000256" key="4">
    <source>
        <dbReference type="ARBA" id="ARBA00022741"/>
    </source>
</evidence>
<dbReference type="KEGG" id="pmai:CF386_06775"/>
<evidence type="ECO:0000256" key="7">
    <source>
        <dbReference type="ARBA" id="ARBA00022840"/>
    </source>
</evidence>
<evidence type="ECO:0000256" key="1">
    <source>
        <dbReference type="ARBA" id="ARBA00012122"/>
    </source>
</evidence>
<dbReference type="SUPFAM" id="SSF53067">
    <property type="entry name" value="Actin-like ATPase domain"/>
    <property type="match status" value="2"/>
</dbReference>
<protein>
    <recommendedName>
        <fullName evidence="1">N-acetylglucosamine kinase</fullName>
        <ecNumber evidence="1">2.7.1.59</ecNumber>
    </recommendedName>
</protein>
<dbReference type="RefSeq" id="WP_089073628.1">
    <property type="nucleotide sequence ID" value="NZ_CP022355.1"/>
</dbReference>
<evidence type="ECO:0000256" key="6">
    <source>
        <dbReference type="ARBA" id="ARBA00022833"/>
    </source>
</evidence>
<evidence type="ECO:0000256" key="3">
    <source>
        <dbReference type="ARBA" id="ARBA00022723"/>
    </source>
</evidence>
<evidence type="ECO:0000313" key="11">
    <source>
        <dbReference type="Proteomes" id="UP000242175"/>
    </source>
</evidence>
<reference evidence="10 11" key="1">
    <citation type="journal article" date="2016" name="Int. J. Syst. Evol. Microbiol.">
        <title>Paraphotobacterium marinum gen. nov., sp. nov., a member of the family Vibrionaceae, isolated from surface seawater.</title>
        <authorList>
            <person name="Huang Z."/>
            <person name="Dong C."/>
            <person name="Shao Z."/>
        </authorList>
    </citation>
    <scope>NUCLEOTIDE SEQUENCE [LARGE SCALE GENOMIC DNA]</scope>
    <source>
        <strain evidence="10 11">NSCS20N07D</strain>
    </source>
</reference>
<accession>A0A220VEL3</accession>
<evidence type="ECO:0000256" key="8">
    <source>
        <dbReference type="ARBA" id="ARBA00023277"/>
    </source>
</evidence>
<dbReference type="PANTHER" id="PTHR18964:SF162">
    <property type="entry name" value="N-ACETYL-D-GLUCOSAMINE KINASE"/>
    <property type="match status" value="1"/>
</dbReference>
<dbReference type="AlphaFoldDB" id="A0A220VEL3"/>
<proteinExistence type="predicted"/>
<keyword evidence="6" id="KW-0862">Zinc</keyword>
<comment type="catalytic activity">
    <reaction evidence="9">
        <text>N-acetyl-D-glucosamine + ATP = N-acetyl-D-glucosamine 6-phosphate + ADP + H(+)</text>
        <dbReference type="Rhea" id="RHEA:17417"/>
        <dbReference type="ChEBI" id="CHEBI:15378"/>
        <dbReference type="ChEBI" id="CHEBI:30616"/>
        <dbReference type="ChEBI" id="CHEBI:57513"/>
        <dbReference type="ChEBI" id="CHEBI:456216"/>
        <dbReference type="ChEBI" id="CHEBI:506227"/>
        <dbReference type="EC" id="2.7.1.59"/>
    </reaction>
</comment>
<dbReference type="Gene3D" id="3.30.420.40">
    <property type="match status" value="2"/>
</dbReference>
<dbReference type="EMBL" id="CP022355">
    <property type="protein sequence ID" value="ASK78720.1"/>
    <property type="molecule type" value="Genomic_DNA"/>
</dbReference>
<organism evidence="10 11">
    <name type="scientific">Paraphotobacterium marinum</name>
    <dbReference type="NCBI Taxonomy" id="1755811"/>
    <lineage>
        <taxon>Bacteria</taxon>
        <taxon>Pseudomonadati</taxon>
        <taxon>Pseudomonadota</taxon>
        <taxon>Gammaproteobacteria</taxon>
        <taxon>Vibrionales</taxon>
        <taxon>Vibrionaceae</taxon>
        <taxon>Paraphotobacterium</taxon>
    </lineage>
</organism>
<keyword evidence="5" id="KW-0418">Kinase</keyword>
<keyword evidence="11" id="KW-1185">Reference proteome</keyword>
<keyword evidence="4" id="KW-0547">Nucleotide-binding</keyword>
<keyword evidence="3" id="KW-0479">Metal-binding</keyword>
<dbReference type="GO" id="GO:0046872">
    <property type="term" value="F:metal ion binding"/>
    <property type="evidence" value="ECO:0007669"/>
    <property type="project" value="UniProtKB-KW"/>
</dbReference>
<dbReference type="GO" id="GO:0045127">
    <property type="term" value="F:N-acetylglucosamine kinase activity"/>
    <property type="evidence" value="ECO:0007669"/>
    <property type="project" value="UniProtKB-EC"/>
</dbReference>